<proteinExistence type="predicted"/>
<sequence>MVYKKMSDSKLQAEKIEIRDANAKSF</sequence>
<accession>A0A2P2MWV0</accession>
<organism evidence="1">
    <name type="scientific">Rhizophora mucronata</name>
    <name type="common">Asiatic mangrove</name>
    <dbReference type="NCBI Taxonomy" id="61149"/>
    <lineage>
        <taxon>Eukaryota</taxon>
        <taxon>Viridiplantae</taxon>
        <taxon>Streptophyta</taxon>
        <taxon>Embryophyta</taxon>
        <taxon>Tracheophyta</taxon>
        <taxon>Spermatophyta</taxon>
        <taxon>Magnoliopsida</taxon>
        <taxon>eudicotyledons</taxon>
        <taxon>Gunneridae</taxon>
        <taxon>Pentapetalae</taxon>
        <taxon>rosids</taxon>
        <taxon>fabids</taxon>
        <taxon>Malpighiales</taxon>
        <taxon>Rhizophoraceae</taxon>
        <taxon>Rhizophora</taxon>
    </lineage>
</organism>
<dbReference type="EMBL" id="GGEC01054206">
    <property type="protein sequence ID" value="MBX34690.1"/>
    <property type="molecule type" value="Transcribed_RNA"/>
</dbReference>
<protein>
    <submittedName>
        <fullName evidence="1">Uncharacterized protein</fullName>
    </submittedName>
</protein>
<reference evidence="1" key="1">
    <citation type="submission" date="2018-02" db="EMBL/GenBank/DDBJ databases">
        <title>Rhizophora mucronata_Transcriptome.</title>
        <authorList>
            <person name="Meera S.P."/>
            <person name="Sreeshan A."/>
            <person name="Augustine A."/>
        </authorList>
    </citation>
    <scope>NUCLEOTIDE SEQUENCE</scope>
    <source>
        <tissue evidence="1">Leaf</tissue>
    </source>
</reference>
<evidence type="ECO:0000313" key="1">
    <source>
        <dbReference type="EMBL" id="MBX34690.1"/>
    </source>
</evidence>
<name>A0A2P2MWV0_RHIMU</name>
<dbReference type="AlphaFoldDB" id="A0A2P2MWV0"/>